<name>A0ABV5PF94_STRCM</name>
<reference evidence="2 3" key="1">
    <citation type="submission" date="2024-09" db="EMBL/GenBank/DDBJ databases">
        <authorList>
            <person name="Sun Q."/>
            <person name="Mori K."/>
        </authorList>
    </citation>
    <scope>NUCLEOTIDE SEQUENCE [LARGE SCALE GENOMIC DNA]</scope>
    <source>
        <strain evidence="2 3">JCM 4362</strain>
    </source>
</reference>
<feature type="transmembrane region" description="Helical" evidence="1">
    <location>
        <begin position="129"/>
        <end position="149"/>
    </location>
</feature>
<dbReference type="RefSeq" id="WP_345228636.1">
    <property type="nucleotide sequence ID" value="NZ_BAAAXE010000015.1"/>
</dbReference>
<evidence type="ECO:0000313" key="2">
    <source>
        <dbReference type="EMBL" id="MFB9521883.1"/>
    </source>
</evidence>
<accession>A0ABV5PF94</accession>
<sequence length="219" mass="22139">MTTQSKGSAPGAAAWWPHEVRRCGRQALVLPLAAALLAYTAGTADSAAGPLLGRTVLSCALPVAAALACAAVVAREHMRELHLSLPTRYARTVARRLSWPAAVTAVAAVVLVTALAATGPRAFDDPLVLLWELAGTTALLCGGAVLAAVRSGSAAPATGLVLALVLAKLLLFDRVVPATAQALPALVVGVLLTAGALRALDSGRAAEPPRTPTTEGPQT</sequence>
<keyword evidence="1" id="KW-1133">Transmembrane helix</keyword>
<feature type="transmembrane region" description="Helical" evidence="1">
    <location>
        <begin position="97"/>
        <end position="117"/>
    </location>
</feature>
<proteinExistence type="predicted"/>
<evidence type="ECO:0000313" key="3">
    <source>
        <dbReference type="Proteomes" id="UP001589718"/>
    </source>
</evidence>
<keyword evidence="3" id="KW-1185">Reference proteome</keyword>
<comment type="caution">
    <text evidence="2">The sequence shown here is derived from an EMBL/GenBank/DDBJ whole genome shotgun (WGS) entry which is preliminary data.</text>
</comment>
<dbReference type="EMBL" id="JBHMCR010000009">
    <property type="protein sequence ID" value="MFB9521883.1"/>
    <property type="molecule type" value="Genomic_DNA"/>
</dbReference>
<keyword evidence="1" id="KW-0472">Membrane</keyword>
<dbReference type="Proteomes" id="UP001589718">
    <property type="component" value="Unassembled WGS sequence"/>
</dbReference>
<feature type="transmembrane region" description="Helical" evidence="1">
    <location>
        <begin position="56"/>
        <end position="76"/>
    </location>
</feature>
<feature type="transmembrane region" description="Helical" evidence="1">
    <location>
        <begin position="154"/>
        <end position="172"/>
    </location>
</feature>
<protein>
    <recommendedName>
        <fullName evidence="4">ABC transporter</fullName>
    </recommendedName>
</protein>
<feature type="transmembrane region" description="Helical" evidence="1">
    <location>
        <begin position="178"/>
        <end position="200"/>
    </location>
</feature>
<keyword evidence="1" id="KW-0812">Transmembrane</keyword>
<organism evidence="2 3">
    <name type="scientific">Streptomyces cremeus</name>
    <dbReference type="NCBI Taxonomy" id="66881"/>
    <lineage>
        <taxon>Bacteria</taxon>
        <taxon>Bacillati</taxon>
        <taxon>Actinomycetota</taxon>
        <taxon>Actinomycetes</taxon>
        <taxon>Kitasatosporales</taxon>
        <taxon>Streptomycetaceae</taxon>
        <taxon>Streptomyces</taxon>
    </lineage>
</organism>
<evidence type="ECO:0000256" key="1">
    <source>
        <dbReference type="SAM" id="Phobius"/>
    </source>
</evidence>
<evidence type="ECO:0008006" key="4">
    <source>
        <dbReference type="Google" id="ProtNLM"/>
    </source>
</evidence>
<gene>
    <name evidence="2" type="ORF">ACFFTU_18215</name>
</gene>